<name>V5BGK3_9GAMM</name>
<organism evidence="1 2">
    <name type="scientific">Methyloglobulus morosus KoM1</name>
    <dbReference type="NCBI Taxonomy" id="1116472"/>
    <lineage>
        <taxon>Bacteria</taxon>
        <taxon>Pseudomonadati</taxon>
        <taxon>Pseudomonadota</taxon>
        <taxon>Gammaproteobacteria</taxon>
        <taxon>Methylococcales</taxon>
        <taxon>Methylococcaceae</taxon>
        <taxon>Methyloglobulus</taxon>
    </lineage>
</organism>
<protein>
    <submittedName>
        <fullName evidence="1">Uncharacterized protein</fullName>
    </submittedName>
</protein>
<evidence type="ECO:0000313" key="1">
    <source>
        <dbReference type="EMBL" id="ESS72440.1"/>
    </source>
</evidence>
<reference evidence="1 2" key="1">
    <citation type="journal article" date="2013" name="Genome Announc.">
        <title>Draft Genome Sequence of the Methanotrophic Gammaproteobacterium Methyloglobulus morosus DSM 22980 Strain KoM1.</title>
        <authorList>
            <person name="Poehlein A."/>
            <person name="Deutzmann J.S."/>
            <person name="Daniel R."/>
            <person name="Simeonova D.D."/>
        </authorList>
    </citation>
    <scope>NUCLEOTIDE SEQUENCE [LARGE SCALE GENOMIC DNA]</scope>
    <source>
        <strain evidence="1 2">KoM1</strain>
    </source>
</reference>
<accession>V5BGK3</accession>
<keyword evidence="2" id="KW-1185">Reference proteome</keyword>
<gene>
    <name evidence="1" type="ORF">MGMO_57c00200</name>
</gene>
<sequence length="38" mass="4532">MSINRIQFQPVFLSMPSFLKQFGIEARYETVLKQARWA</sequence>
<dbReference type="EMBL" id="AYLO01000055">
    <property type="protein sequence ID" value="ESS72440.1"/>
    <property type="molecule type" value="Genomic_DNA"/>
</dbReference>
<evidence type="ECO:0000313" key="2">
    <source>
        <dbReference type="Proteomes" id="UP000017842"/>
    </source>
</evidence>
<proteinExistence type="predicted"/>
<dbReference type="Proteomes" id="UP000017842">
    <property type="component" value="Unassembled WGS sequence"/>
</dbReference>
<comment type="caution">
    <text evidence="1">The sequence shown here is derived from an EMBL/GenBank/DDBJ whole genome shotgun (WGS) entry which is preliminary data.</text>
</comment>
<dbReference type="AlphaFoldDB" id="V5BGK3"/>